<dbReference type="EMBL" id="CACSHJ010000096">
    <property type="protein sequence ID" value="CAA0404343.1"/>
    <property type="molecule type" value="Genomic_DNA"/>
</dbReference>
<accession>A0A5S9Y6P8</accession>
<protein>
    <recommendedName>
        <fullName evidence="3">DUF789 family protein</fullName>
    </recommendedName>
</protein>
<gene>
    <name evidence="1" type="ORF">C24_LOCUS22962</name>
</gene>
<evidence type="ECO:0000313" key="1">
    <source>
        <dbReference type="EMBL" id="CAA0404343.1"/>
    </source>
</evidence>
<dbReference type="ExpressionAtlas" id="A0A5S9Y6P8">
    <property type="expression patterns" value="baseline and differential"/>
</dbReference>
<dbReference type="OrthoDB" id="1081869at2759"/>
<evidence type="ECO:0000313" key="2">
    <source>
        <dbReference type="Proteomes" id="UP000434276"/>
    </source>
</evidence>
<dbReference type="InterPro" id="IPR008507">
    <property type="entry name" value="DUF789"/>
</dbReference>
<dbReference type="Pfam" id="PF05623">
    <property type="entry name" value="DUF789"/>
    <property type="match status" value="1"/>
</dbReference>
<dbReference type="Proteomes" id="UP000434276">
    <property type="component" value="Unassembled WGS sequence"/>
</dbReference>
<dbReference type="PANTHER" id="PTHR31343:SF50">
    <property type="entry name" value="GB|AAD11584.1"/>
    <property type="match status" value="1"/>
</dbReference>
<proteinExistence type="predicted"/>
<organism evidence="1 2">
    <name type="scientific">Arabidopsis thaliana</name>
    <name type="common">Mouse-ear cress</name>
    <dbReference type="NCBI Taxonomy" id="3702"/>
    <lineage>
        <taxon>Eukaryota</taxon>
        <taxon>Viridiplantae</taxon>
        <taxon>Streptophyta</taxon>
        <taxon>Embryophyta</taxon>
        <taxon>Tracheophyta</taxon>
        <taxon>Spermatophyta</taxon>
        <taxon>Magnoliopsida</taxon>
        <taxon>eudicotyledons</taxon>
        <taxon>Gunneridae</taxon>
        <taxon>Pentapetalae</taxon>
        <taxon>rosids</taxon>
        <taxon>malvids</taxon>
        <taxon>Brassicales</taxon>
        <taxon>Brassicaceae</taxon>
        <taxon>Camelineae</taxon>
        <taxon>Arabidopsis</taxon>
    </lineage>
</organism>
<sequence>MNGRVRTNFERFLECSSPRVPIQFYTQARGSSSSSPIALGAIEEEEVRKPRIVLNDIWSACKNWSTVGLEVPLSLENFDSDVKQYYNPSLSAIQIFTIKPFSDDSRSSAIGIDGTETGSAITDSDSNGKLQCLDAGDLGYLYFQYNEVERPFDRFPLTFKMADLAEEHTGLSSLTSSDLSPNSWISIAWYPIYPIPPVIGVDGISAAFLTYHLLKPNFPETIGKDDKGNEQGESSTPEVLLPPFGAMTYKAFGNLWMMPGTSDYQNREMNEESADSWLRKRGFSHSDFNFFMSRKFYGGPY</sequence>
<dbReference type="PANTHER" id="PTHR31343">
    <property type="entry name" value="T15D22.8"/>
    <property type="match status" value="1"/>
</dbReference>
<name>A0A5S9Y6P8_ARATH</name>
<dbReference type="AlphaFoldDB" id="A0A5S9Y6P8"/>
<reference evidence="1 2" key="1">
    <citation type="submission" date="2019-12" db="EMBL/GenBank/DDBJ databases">
        <authorList>
            <person name="Jiao W.-B."/>
            <person name="Schneeberger K."/>
        </authorList>
    </citation>
    <scope>NUCLEOTIDE SEQUENCE [LARGE SCALE GENOMIC DNA]</scope>
    <source>
        <strain evidence="2">cv. C24</strain>
    </source>
</reference>
<evidence type="ECO:0008006" key="3">
    <source>
        <dbReference type="Google" id="ProtNLM"/>
    </source>
</evidence>